<accession>A0A1G7SL21</accession>
<evidence type="ECO:0000313" key="2">
    <source>
        <dbReference type="Proteomes" id="UP000324020"/>
    </source>
</evidence>
<organism evidence="1 2">
    <name type="scientific">Halorubrum xinjiangense</name>
    <dbReference type="NCBI Taxonomy" id="261291"/>
    <lineage>
        <taxon>Archaea</taxon>
        <taxon>Methanobacteriati</taxon>
        <taxon>Methanobacteriota</taxon>
        <taxon>Stenosarchaea group</taxon>
        <taxon>Halobacteria</taxon>
        <taxon>Halobacteriales</taxon>
        <taxon>Haloferacaceae</taxon>
        <taxon>Halorubrum</taxon>
    </lineage>
</organism>
<gene>
    <name evidence="1" type="ORF">SAMN04488067_12125</name>
</gene>
<protein>
    <recommendedName>
        <fullName evidence="3">PemK-like, MazF-like toxin of type II toxin-antitoxin system</fullName>
    </recommendedName>
</protein>
<sequence length="132" mass="14743">MKVSHEDREYGVGDVVWTVEPSKLGGDLSRMFAIVTTETHPFQGKQSVGVTLTITDHLVGHPLSDEHWEMGGTPEPSRILPLSIHSPRMSQIQAPSEYNSISDLWQGRLTEDIMKKVVGEILFAFNKDVGRE</sequence>
<evidence type="ECO:0000313" key="1">
    <source>
        <dbReference type="EMBL" id="SDG22920.1"/>
    </source>
</evidence>
<reference evidence="1 2" key="1">
    <citation type="submission" date="2016-10" db="EMBL/GenBank/DDBJ databases">
        <authorList>
            <person name="Varghese N."/>
            <person name="Submissions S."/>
        </authorList>
    </citation>
    <scope>NUCLEOTIDE SEQUENCE [LARGE SCALE GENOMIC DNA]</scope>
    <source>
        <strain evidence="1 2">CGMCC 1.3527</strain>
    </source>
</reference>
<dbReference type="EMBL" id="FNBO01000021">
    <property type="protein sequence ID" value="SDG22920.1"/>
    <property type="molecule type" value="Genomic_DNA"/>
</dbReference>
<dbReference type="Proteomes" id="UP000324020">
    <property type="component" value="Unassembled WGS sequence"/>
</dbReference>
<dbReference type="AlphaFoldDB" id="A0A1G7SL21"/>
<proteinExistence type="predicted"/>
<keyword evidence="2" id="KW-1185">Reference proteome</keyword>
<evidence type="ECO:0008006" key="3">
    <source>
        <dbReference type="Google" id="ProtNLM"/>
    </source>
</evidence>
<name>A0A1G7SL21_9EURY</name>